<protein>
    <submittedName>
        <fullName evidence="3">Uncharacterized protein</fullName>
    </submittedName>
</protein>
<keyword evidence="1" id="KW-0472">Membrane</keyword>
<keyword evidence="2" id="KW-1185">Reference proteome</keyword>
<name>A0AA85FCJ1_9TREM</name>
<dbReference type="Proteomes" id="UP000050792">
    <property type="component" value="Unassembled WGS sequence"/>
</dbReference>
<dbReference type="WBParaSite" id="SRDH1_44320.1">
    <property type="protein sequence ID" value="SRDH1_44320.1"/>
    <property type="gene ID" value="SRDH1_44320"/>
</dbReference>
<organism evidence="2 3">
    <name type="scientific">Schistosoma rodhaini</name>
    <dbReference type="NCBI Taxonomy" id="6188"/>
    <lineage>
        <taxon>Eukaryota</taxon>
        <taxon>Metazoa</taxon>
        <taxon>Spiralia</taxon>
        <taxon>Lophotrochozoa</taxon>
        <taxon>Platyhelminthes</taxon>
        <taxon>Trematoda</taxon>
        <taxon>Digenea</taxon>
        <taxon>Strigeidida</taxon>
        <taxon>Schistosomatoidea</taxon>
        <taxon>Schistosomatidae</taxon>
        <taxon>Schistosoma</taxon>
    </lineage>
</organism>
<evidence type="ECO:0000313" key="3">
    <source>
        <dbReference type="WBParaSite" id="SRDH1_44320.1"/>
    </source>
</evidence>
<evidence type="ECO:0000313" key="2">
    <source>
        <dbReference type="Proteomes" id="UP000050792"/>
    </source>
</evidence>
<feature type="transmembrane region" description="Helical" evidence="1">
    <location>
        <begin position="77"/>
        <end position="99"/>
    </location>
</feature>
<sequence length="107" mass="12740">MDYVWSGYNEQGNTIDISSSINGNNDQPQLTQQQQQQVDEYKHFQMTIYNYLINLHKEFEYELDRVTREHELQLFKVNIFIFGMCFIVSDEMLMVYYVIVGTFCSGI</sequence>
<accession>A0AA85FCJ1</accession>
<keyword evidence="1" id="KW-0812">Transmembrane</keyword>
<reference evidence="2" key="1">
    <citation type="submission" date="2022-06" db="EMBL/GenBank/DDBJ databases">
        <authorList>
            <person name="Berger JAMES D."/>
            <person name="Berger JAMES D."/>
        </authorList>
    </citation>
    <scope>NUCLEOTIDE SEQUENCE [LARGE SCALE GENOMIC DNA]</scope>
</reference>
<proteinExistence type="predicted"/>
<keyword evidence="1" id="KW-1133">Transmembrane helix</keyword>
<dbReference type="AlphaFoldDB" id="A0AA85FCJ1"/>
<evidence type="ECO:0000256" key="1">
    <source>
        <dbReference type="SAM" id="Phobius"/>
    </source>
</evidence>
<reference evidence="3" key="2">
    <citation type="submission" date="2023-11" db="UniProtKB">
        <authorList>
            <consortium name="WormBaseParasite"/>
        </authorList>
    </citation>
    <scope>IDENTIFICATION</scope>
</reference>